<keyword evidence="3" id="KW-1185">Reference proteome</keyword>
<dbReference type="EMBL" id="JAAMPC010000001">
    <property type="protein sequence ID" value="KAG2330165.1"/>
    <property type="molecule type" value="Genomic_DNA"/>
</dbReference>
<comment type="caution">
    <text evidence="2">The sequence shown here is derived from an EMBL/GenBank/DDBJ whole genome shotgun (WGS) entry which is preliminary data.</text>
</comment>
<protein>
    <submittedName>
        <fullName evidence="2">Uncharacterized protein</fullName>
    </submittedName>
</protein>
<proteinExistence type="predicted"/>
<feature type="region of interest" description="Disordered" evidence="1">
    <location>
        <begin position="150"/>
        <end position="176"/>
    </location>
</feature>
<gene>
    <name evidence="2" type="ORF">Bca52824_001345</name>
</gene>
<name>A0A8X7WJY1_BRACI</name>
<dbReference type="Proteomes" id="UP000886595">
    <property type="component" value="Unassembled WGS sequence"/>
</dbReference>
<organism evidence="2 3">
    <name type="scientific">Brassica carinata</name>
    <name type="common">Ethiopian mustard</name>
    <name type="synonym">Abyssinian cabbage</name>
    <dbReference type="NCBI Taxonomy" id="52824"/>
    <lineage>
        <taxon>Eukaryota</taxon>
        <taxon>Viridiplantae</taxon>
        <taxon>Streptophyta</taxon>
        <taxon>Embryophyta</taxon>
        <taxon>Tracheophyta</taxon>
        <taxon>Spermatophyta</taxon>
        <taxon>Magnoliopsida</taxon>
        <taxon>eudicotyledons</taxon>
        <taxon>Gunneridae</taxon>
        <taxon>Pentapetalae</taxon>
        <taxon>rosids</taxon>
        <taxon>malvids</taxon>
        <taxon>Brassicales</taxon>
        <taxon>Brassicaceae</taxon>
        <taxon>Brassiceae</taxon>
        <taxon>Brassica</taxon>
    </lineage>
</organism>
<reference evidence="2 3" key="1">
    <citation type="submission" date="2020-02" db="EMBL/GenBank/DDBJ databases">
        <authorList>
            <person name="Ma Q."/>
            <person name="Huang Y."/>
            <person name="Song X."/>
            <person name="Pei D."/>
        </authorList>
    </citation>
    <scope>NUCLEOTIDE SEQUENCE [LARGE SCALE GENOMIC DNA]</scope>
    <source>
        <strain evidence="2">Sxm20200214</strain>
        <tissue evidence="2">Leaf</tissue>
    </source>
</reference>
<feature type="compositionally biased region" description="Polar residues" evidence="1">
    <location>
        <begin position="150"/>
        <end position="172"/>
    </location>
</feature>
<accession>A0A8X7WJY1</accession>
<dbReference type="AlphaFoldDB" id="A0A8X7WJY1"/>
<evidence type="ECO:0000256" key="1">
    <source>
        <dbReference type="SAM" id="MobiDB-lite"/>
    </source>
</evidence>
<evidence type="ECO:0000313" key="3">
    <source>
        <dbReference type="Proteomes" id="UP000886595"/>
    </source>
</evidence>
<evidence type="ECO:0000313" key="2">
    <source>
        <dbReference type="EMBL" id="KAG2330165.1"/>
    </source>
</evidence>
<sequence>MDSDVNQALDVLADILPNSNSRSRGLKGNLMSSSGKCKRYGLTCLFKSSNFMSVLDLLKSDVVDGTLQVITFAYGKQDDVEMNDSPMEYYEGIPVKLNLDEDHVIVNSNSTLIDDGIGFWNGVIAAENNNNVKDEQHSDEMDLDIPMSQINSELQPNGTNNVDDANSSTDSTPDLDGENHVVLSCEIVPENVSNSQPMYENPVVSEGVLNNTVVISTAENLPQNSGSVDFIHATNNSPAISVTVGFIPHFANDDENLVINLDDSTSEDSMDSGVF</sequence>